<dbReference type="InterPro" id="IPR036102">
    <property type="entry name" value="OsmC/Ohrsf"/>
</dbReference>
<dbReference type="PANTHER" id="PTHR42830:SF2">
    <property type="entry name" value="OSMC_OHR FAMILY PROTEIN"/>
    <property type="match status" value="1"/>
</dbReference>
<reference evidence="1" key="1">
    <citation type="submission" date="2013-07" db="EMBL/GenBank/DDBJ databases">
        <authorList>
            <person name="McIlroy S."/>
        </authorList>
    </citation>
    <scope>NUCLEOTIDE SEQUENCE [LARGE SCALE GENOMIC DNA]</scope>
    <source>
        <strain evidence="1">Run_A_D11</strain>
    </source>
</reference>
<protein>
    <submittedName>
        <fullName evidence="1">OsmC family protein</fullName>
    </submittedName>
</protein>
<sequence>MAHYTAEILWSRSDEPFIDNRYSRKHILRFDGGIEIAGSSSPHVIPLPYSAADAVDPEEAFVASLSSCHMLWFLFLAAQQGFVVDHYHDIAEGVMAKNELGKLMMSVVTLRPEVTFSGQKQPTPTALLALHHQAHEECFIANSVKAAVRCEPRGSAF</sequence>
<dbReference type="Proteomes" id="UP000035760">
    <property type="component" value="Unassembled WGS sequence"/>
</dbReference>
<keyword evidence="2" id="KW-1185">Reference proteome</keyword>
<dbReference type="InterPro" id="IPR015946">
    <property type="entry name" value="KH_dom-like_a/b"/>
</dbReference>
<dbReference type="Pfam" id="PF02566">
    <property type="entry name" value="OsmC"/>
    <property type="match status" value="1"/>
</dbReference>
<comment type="caution">
    <text evidence="1">The sequence shown here is derived from an EMBL/GenBank/DDBJ whole genome shotgun (WGS) entry which is preliminary data.</text>
</comment>
<dbReference type="InterPro" id="IPR003718">
    <property type="entry name" value="OsmC/Ohr_fam"/>
</dbReference>
<gene>
    <name evidence="1" type="ORF">BN873_590003</name>
</gene>
<dbReference type="InterPro" id="IPR052707">
    <property type="entry name" value="OsmC_Ohr_Peroxiredoxin"/>
</dbReference>
<evidence type="ECO:0000313" key="1">
    <source>
        <dbReference type="EMBL" id="CDI03553.1"/>
    </source>
</evidence>
<evidence type="ECO:0000313" key="2">
    <source>
        <dbReference type="Proteomes" id="UP000035760"/>
    </source>
</evidence>
<name>W6MDW1_9GAMM</name>
<accession>W6MDW1</accession>
<dbReference type="STRING" id="1400863.BN873_590003"/>
<dbReference type="RefSeq" id="WP_048674340.1">
    <property type="nucleotide sequence ID" value="NZ_CBTJ020000068.1"/>
</dbReference>
<dbReference type="PANTHER" id="PTHR42830">
    <property type="entry name" value="OSMOTICALLY INDUCIBLE FAMILY PROTEIN"/>
    <property type="match status" value="1"/>
</dbReference>
<dbReference type="EMBL" id="CBTJ020000068">
    <property type="protein sequence ID" value="CDI03553.1"/>
    <property type="molecule type" value="Genomic_DNA"/>
</dbReference>
<dbReference type="Gene3D" id="3.30.300.20">
    <property type="match status" value="1"/>
</dbReference>
<dbReference type="OrthoDB" id="9795405at2"/>
<dbReference type="SUPFAM" id="SSF82784">
    <property type="entry name" value="OsmC-like"/>
    <property type="match status" value="1"/>
</dbReference>
<dbReference type="AlphaFoldDB" id="W6MDW1"/>
<proteinExistence type="predicted"/>
<organism evidence="1 2">
    <name type="scientific">Candidatus Competibacter denitrificans Run_A_D11</name>
    <dbReference type="NCBI Taxonomy" id="1400863"/>
    <lineage>
        <taxon>Bacteria</taxon>
        <taxon>Pseudomonadati</taxon>
        <taxon>Pseudomonadota</taxon>
        <taxon>Gammaproteobacteria</taxon>
        <taxon>Candidatus Competibacteraceae</taxon>
        <taxon>Candidatus Competibacter</taxon>
    </lineage>
</organism>
<reference evidence="1" key="2">
    <citation type="submission" date="2014-03" db="EMBL/GenBank/DDBJ databases">
        <title>Candidatus Competibacter-lineage genomes retrieved from metagenomes reveal functional metabolic diversity.</title>
        <authorList>
            <person name="McIlroy S.J."/>
            <person name="Albertsen M."/>
            <person name="Andresen E.K."/>
            <person name="Saunders A.M."/>
            <person name="Kristiansen R."/>
            <person name="Stokholm-Bjerregaard M."/>
            <person name="Nielsen K.L."/>
            <person name="Nielsen P.H."/>
        </authorList>
    </citation>
    <scope>NUCLEOTIDE SEQUENCE</scope>
    <source>
        <strain evidence="1">Run_A_D11</strain>
    </source>
</reference>